<dbReference type="EMBL" id="JAPMKX010000003">
    <property type="protein sequence ID" value="MCX7538544.1"/>
    <property type="molecule type" value="Genomic_DNA"/>
</dbReference>
<keyword evidence="2" id="KW-0812">Transmembrane</keyword>
<keyword evidence="2" id="KW-1133">Transmembrane helix</keyword>
<organism evidence="3 4">
    <name type="scientific">Corynebacterium antarcticum</name>
    <dbReference type="NCBI Taxonomy" id="2800405"/>
    <lineage>
        <taxon>Bacteria</taxon>
        <taxon>Bacillati</taxon>
        <taxon>Actinomycetota</taxon>
        <taxon>Actinomycetes</taxon>
        <taxon>Mycobacteriales</taxon>
        <taxon>Corynebacteriaceae</taxon>
        <taxon>Corynebacterium</taxon>
    </lineage>
</organism>
<proteinExistence type="predicted"/>
<dbReference type="Proteomes" id="UP001070238">
    <property type="component" value="Unassembled WGS sequence"/>
</dbReference>
<feature type="compositionally biased region" description="Basic residues" evidence="1">
    <location>
        <begin position="1"/>
        <end position="12"/>
    </location>
</feature>
<feature type="region of interest" description="Disordered" evidence="1">
    <location>
        <begin position="162"/>
        <end position="202"/>
    </location>
</feature>
<comment type="caution">
    <text evidence="3">The sequence shown here is derived from an EMBL/GenBank/DDBJ whole genome shotgun (WGS) entry which is preliminary data.</text>
</comment>
<keyword evidence="2" id="KW-0472">Membrane</keyword>
<sequence>MVNQARMRRKRVPVTNRGTSGQRPGRSAVPSRARGNRGRFSALQVAILILVLILVLVMIAVPVRNYFQQRAEIARLSASIAERTERRDALVDEIEKYRSEAYIREQARQRLGVIEPGETPFRIIDPEITTSTATTGGGEDTAPTVSGPWWGVLWNSVADRDAGVSLPGTAPDPEPLDENAKGNLPTAVPAPPEEQPAPAPAD</sequence>
<evidence type="ECO:0000313" key="4">
    <source>
        <dbReference type="Proteomes" id="UP001070238"/>
    </source>
</evidence>
<name>A0A9Q4CCV1_9CORY</name>
<reference evidence="3" key="1">
    <citation type="submission" date="2022-11" db="EMBL/GenBank/DDBJ databases">
        <title>Corynebacterium sp. isolated from Penguins.</title>
        <authorList>
            <person name="Sedlar K."/>
            <person name="Svec P."/>
        </authorList>
    </citation>
    <scope>NUCLEOTIDE SEQUENCE</scope>
    <source>
        <strain evidence="3">P5875</strain>
    </source>
</reference>
<evidence type="ECO:0000256" key="1">
    <source>
        <dbReference type="SAM" id="MobiDB-lite"/>
    </source>
</evidence>
<protein>
    <submittedName>
        <fullName evidence="3">Septum formation initiator family protein</fullName>
    </submittedName>
</protein>
<gene>
    <name evidence="3" type="ORF">OS123_08335</name>
</gene>
<feature type="transmembrane region" description="Helical" evidence="2">
    <location>
        <begin position="40"/>
        <end position="61"/>
    </location>
</feature>
<evidence type="ECO:0000313" key="3">
    <source>
        <dbReference type="EMBL" id="MCX7538544.1"/>
    </source>
</evidence>
<feature type="compositionally biased region" description="Pro residues" evidence="1">
    <location>
        <begin position="188"/>
        <end position="202"/>
    </location>
</feature>
<dbReference type="Pfam" id="PF04977">
    <property type="entry name" value="DivIC"/>
    <property type="match status" value="1"/>
</dbReference>
<dbReference type="RefSeq" id="WP_234034673.1">
    <property type="nucleotide sequence ID" value="NZ_JAENIP020000003.1"/>
</dbReference>
<feature type="region of interest" description="Disordered" evidence="1">
    <location>
        <begin position="1"/>
        <end position="34"/>
    </location>
</feature>
<dbReference type="InterPro" id="IPR007060">
    <property type="entry name" value="FtsL/DivIC"/>
</dbReference>
<evidence type="ECO:0000256" key="2">
    <source>
        <dbReference type="SAM" id="Phobius"/>
    </source>
</evidence>
<accession>A0A9Q4CCV1</accession>
<dbReference type="AlphaFoldDB" id="A0A9Q4CCV1"/>